<reference evidence="2" key="1">
    <citation type="submission" date="2019-08" db="EMBL/GenBank/DDBJ databases">
        <authorList>
            <person name="Kucharzyk K."/>
            <person name="Murdoch R.W."/>
            <person name="Higgins S."/>
            <person name="Loffler F."/>
        </authorList>
    </citation>
    <scope>NUCLEOTIDE SEQUENCE</scope>
</reference>
<proteinExistence type="predicted"/>
<evidence type="ECO:0008006" key="3">
    <source>
        <dbReference type="Google" id="ProtNLM"/>
    </source>
</evidence>
<evidence type="ECO:0000313" key="2">
    <source>
        <dbReference type="EMBL" id="MPM49363.1"/>
    </source>
</evidence>
<keyword evidence="1" id="KW-1133">Transmembrane helix</keyword>
<feature type="transmembrane region" description="Helical" evidence="1">
    <location>
        <begin position="37"/>
        <end position="55"/>
    </location>
</feature>
<keyword evidence="1" id="KW-0472">Membrane</keyword>
<gene>
    <name evidence="2" type="ORF">SDC9_96092</name>
</gene>
<accession>A0A645AEU2</accession>
<comment type="caution">
    <text evidence="2">The sequence shown here is derived from an EMBL/GenBank/DDBJ whole genome shotgun (WGS) entry which is preliminary data.</text>
</comment>
<feature type="transmembrane region" description="Helical" evidence="1">
    <location>
        <begin position="61"/>
        <end position="81"/>
    </location>
</feature>
<organism evidence="2">
    <name type="scientific">bioreactor metagenome</name>
    <dbReference type="NCBI Taxonomy" id="1076179"/>
    <lineage>
        <taxon>unclassified sequences</taxon>
        <taxon>metagenomes</taxon>
        <taxon>ecological metagenomes</taxon>
    </lineage>
</organism>
<dbReference type="AlphaFoldDB" id="A0A645AEU2"/>
<sequence>MDTIVFDSPFDKEAFIRSNKVFWDYTWKKNKKQTKKFLISFIILLGLGLLTRTNHETSNPFVIAGIFSLCIAGLIGLLRFFSWRRHNRIMKEVADEYVKVNSEFTFEIFEEAFRFSDFQKKLELKWSAFSHYTIYKGYIILVPNHSFSGAFLFDTNDESEAEKCQQTLKIIKNKLEYIET</sequence>
<protein>
    <recommendedName>
        <fullName evidence="3">YcxB-like protein domain-containing protein</fullName>
    </recommendedName>
</protein>
<evidence type="ECO:0000256" key="1">
    <source>
        <dbReference type="SAM" id="Phobius"/>
    </source>
</evidence>
<dbReference type="EMBL" id="VSSQ01012493">
    <property type="protein sequence ID" value="MPM49363.1"/>
    <property type="molecule type" value="Genomic_DNA"/>
</dbReference>
<keyword evidence="1" id="KW-0812">Transmembrane</keyword>
<name>A0A645AEU2_9ZZZZ</name>